<comment type="similarity">
    <text evidence="2">Belongs to the CSC1 (TC 1.A.17) family.</text>
</comment>
<keyword evidence="5 7" id="KW-1133">Transmembrane helix</keyword>
<dbReference type="GO" id="GO:0005227">
    <property type="term" value="F:calcium-activated cation channel activity"/>
    <property type="evidence" value="ECO:0007669"/>
    <property type="project" value="InterPro"/>
</dbReference>
<evidence type="ECO:0000256" key="3">
    <source>
        <dbReference type="ARBA" id="ARBA00022448"/>
    </source>
</evidence>
<feature type="domain" description="CSC1/OSCA1-like N-terminal transmembrane" evidence="9">
    <location>
        <begin position="46"/>
        <end position="203"/>
    </location>
</feature>
<sequence>MYAYLSPQSTQKCLLPSRLNASMAVHPRADAAPGAAQNQRGIGITAFSTALSVAVFAFLIQICVFLYLRKQSDLRYIYHPEGDGAAPKAKQLLSSTINFKDEEIIKRRGLDAYYFLRYLRTLLHLFTPILFVLLPILLPLNYVNGRGQDLDPTKESAADGASRIMGLDTLAFGNVRSSNTCRYIAHLVCALLVTAWFCYVSFIEMRNYEMEETERSIGIPERNREVKNQQDLVRLIEEKEKSVADDAKGLDRLLRLRNKDLAKFESAATALMRHESSSELQTKLRTKLQSCYTGLCTREKDIRSLALKLKPAAEYPKYNSGHNNCKHCSTVELAWHNVVWSNIGLPSWRKWLRATLVTIVLTTMIALWAIPVSWTAALSQLDNLIRNDALQSFFQRHRTWRTVAVAIAGVLPGAALTLMLMLLPSVLELLSRIGGAKLRSQQAAFVQRYYFVFLFVQMFLVVSIASFFTASFKQFFHNIQSLQIPGNILNLLPQNLPTAANYFFSYMILQALSGSSSIIMQWPSMFWFFADKIFVYTPRQKWSRGVSMDIVAWGAVFPLYTTLACISLIYSVIAPLILLFATVSFGMLWLAHRYSAIHVGRQETDHGGILYPRAINQTFTGIYVMQFCISGLFFGVRDETGRQTCLPHAIVMIAALVLTVAFQIALNAFVLPGLRSKCQPGRPDIQSECAELNDEFSNHLALLCQPKVAWVPDYTRLHKFNIDGVSDEFVCDNSDQSWRAAFDKRHKVQITKTQLTKRLGHALEHMSPTTSSCPVLDDTLPVVAGVARR</sequence>
<gene>
    <name evidence="10" type="ORF">X797_012249</name>
</gene>
<keyword evidence="3" id="KW-0813">Transport</keyword>
<feature type="transmembrane region" description="Helical" evidence="7">
    <location>
        <begin position="122"/>
        <end position="142"/>
    </location>
</feature>
<organism evidence="10 11">
    <name type="scientific">Metarhizium robertsii</name>
    <dbReference type="NCBI Taxonomy" id="568076"/>
    <lineage>
        <taxon>Eukaryota</taxon>
        <taxon>Fungi</taxon>
        <taxon>Dikarya</taxon>
        <taxon>Ascomycota</taxon>
        <taxon>Pezizomycotina</taxon>
        <taxon>Sordariomycetes</taxon>
        <taxon>Hypocreomycetidae</taxon>
        <taxon>Hypocreales</taxon>
        <taxon>Clavicipitaceae</taxon>
        <taxon>Metarhizium</taxon>
    </lineage>
</organism>
<feature type="transmembrane region" description="Helical" evidence="7">
    <location>
        <begin position="550"/>
        <end position="570"/>
    </location>
</feature>
<dbReference type="AlphaFoldDB" id="A0A014P0G9"/>
<dbReference type="GO" id="GO:0005886">
    <property type="term" value="C:plasma membrane"/>
    <property type="evidence" value="ECO:0007669"/>
    <property type="project" value="TreeGrafter"/>
</dbReference>
<feature type="transmembrane region" description="Helical" evidence="7">
    <location>
        <begin position="42"/>
        <end position="68"/>
    </location>
</feature>
<feature type="domain" description="CSC1/OSCA1-like 7TM region" evidence="8">
    <location>
        <begin position="354"/>
        <end position="633"/>
    </location>
</feature>
<dbReference type="InterPro" id="IPR003864">
    <property type="entry name" value="CSC1/OSCA1-like_7TM"/>
</dbReference>
<evidence type="ECO:0000256" key="4">
    <source>
        <dbReference type="ARBA" id="ARBA00022692"/>
    </source>
</evidence>
<evidence type="ECO:0000256" key="7">
    <source>
        <dbReference type="SAM" id="Phobius"/>
    </source>
</evidence>
<evidence type="ECO:0000256" key="1">
    <source>
        <dbReference type="ARBA" id="ARBA00004141"/>
    </source>
</evidence>
<proteinExistence type="inferred from homology"/>
<dbReference type="PANTHER" id="PTHR13018">
    <property type="entry name" value="PROBABLE MEMBRANE PROTEIN DUF221-RELATED"/>
    <property type="match status" value="1"/>
</dbReference>
<feature type="transmembrane region" description="Helical" evidence="7">
    <location>
        <begin position="183"/>
        <end position="202"/>
    </location>
</feature>
<dbReference type="PANTHER" id="PTHR13018:SF20">
    <property type="entry name" value="SPORULATION-SPECIFIC PROTEIN 75"/>
    <property type="match status" value="1"/>
</dbReference>
<dbReference type="InterPro" id="IPR045122">
    <property type="entry name" value="Csc1-like"/>
</dbReference>
<dbReference type="Pfam" id="PF02714">
    <property type="entry name" value="RSN1_7TM"/>
    <property type="match status" value="1"/>
</dbReference>
<dbReference type="Pfam" id="PF13967">
    <property type="entry name" value="RSN1_TM"/>
    <property type="match status" value="1"/>
</dbReference>
<evidence type="ECO:0000256" key="6">
    <source>
        <dbReference type="ARBA" id="ARBA00023136"/>
    </source>
</evidence>
<evidence type="ECO:0000259" key="9">
    <source>
        <dbReference type="Pfam" id="PF13967"/>
    </source>
</evidence>
<dbReference type="EMBL" id="JELW01000185">
    <property type="protein sequence ID" value="EXU94676.1"/>
    <property type="molecule type" value="Genomic_DNA"/>
</dbReference>
<dbReference type="OrthoDB" id="5063597at2759"/>
<evidence type="ECO:0000313" key="11">
    <source>
        <dbReference type="Proteomes" id="UP000030151"/>
    </source>
</evidence>
<comment type="subcellular location">
    <subcellularLocation>
        <location evidence="1">Membrane</location>
        <topology evidence="1">Multi-pass membrane protein</topology>
    </subcellularLocation>
</comment>
<feature type="transmembrane region" description="Helical" evidence="7">
    <location>
        <begin position="448"/>
        <end position="468"/>
    </location>
</feature>
<evidence type="ECO:0000313" key="10">
    <source>
        <dbReference type="EMBL" id="EXU94676.1"/>
    </source>
</evidence>
<reference evidence="10 11" key="1">
    <citation type="submission" date="2014-02" db="EMBL/GenBank/DDBJ databases">
        <title>The genome sequence of the entomopathogenic fungus Metarhizium robertsii ARSEF 2575.</title>
        <authorList>
            <person name="Giuliano Garisto Donzelli B."/>
            <person name="Roe B.A."/>
            <person name="Macmil S.L."/>
            <person name="Krasnoff S.B."/>
            <person name="Gibson D.M."/>
        </authorList>
    </citation>
    <scope>NUCLEOTIDE SEQUENCE [LARGE SCALE GENOMIC DNA]</scope>
    <source>
        <strain evidence="10 11">ARSEF 2575</strain>
    </source>
</reference>
<evidence type="ECO:0000259" key="8">
    <source>
        <dbReference type="Pfam" id="PF02714"/>
    </source>
</evidence>
<keyword evidence="4 7" id="KW-0812">Transmembrane</keyword>
<feature type="transmembrane region" description="Helical" evidence="7">
    <location>
        <begin position="614"/>
        <end position="636"/>
    </location>
</feature>
<feature type="transmembrane region" description="Helical" evidence="7">
    <location>
        <begin position="503"/>
        <end position="529"/>
    </location>
</feature>
<feature type="transmembrane region" description="Helical" evidence="7">
    <location>
        <begin position="403"/>
        <end position="427"/>
    </location>
</feature>
<dbReference type="InterPro" id="IPR032880">
    <property type="entry name" value="CSC1/OSCA1-like_N"/>
</dbReference>
<name>A0A014P0G9_9HYPO</name>
<keyword evidence="6 7" id="KW-0472">Membrane</keyword>
<accession>A0A014P0G9</accession>
<evidence type="ECO:0000256" key="5">
    <source>
        <dbReference type="ARBA" id="ARBA00022989"/>
    </source>
</evidence>
<evidence type="ECO:0000256" key="2">
    <source>
        <dbReference type="ARBA" id="ARBA00007779"/>
    </source>
</evidence>
<comment type="caution">
    <text evidence="10">The sequence shown here is derived from an EMBL/GenBank/DDBJ whole genome shotgun (WGS) entry which is preliminary data.</text>
</comment>
<dbReference type="eggNOG" id="KOG1134">
    <property type="taxonomic scope" value="Eukaryota"/>
</dbReference>
<dbReference type="HOGENOM" id="CLU_002458_4_0_1"/>
<feature type="transmembrane region" description="Helical" evidence="7">
    <location>
        <begin position="351"/>
        <end position="370"/>
    </location>
</feature>
<protein>
    <submittedName>
        <fullName evidence="10">Late exocytosis and DUF221 domain protein</fullName>
    </submittedName>
</protein>
<feature type="transmembrane region" description="Helical" evidence="7">
    <location>
        <begin position="648"/>
        <end position="670"/>
    </location>
</feature>
<dbReference type="Proteomes" id="UP000030151">
    <property type="component" value="Unassembled WGS sequence"/>
</dbReference>